<proteinExistence type="predicted"/>
<reference evidence="1" key="1">
    <citation type="submission" date="2014-05" db="EMBL/GenBank/DDBJ databases">
        <authorList>
            <person name="Chronopoulou M."/>
        </authorList>
    </citation>
    <scope>NUCLEOTIDE SEQUENCE</scope>
    <source>
        <tissue evidence="1">Whole organism</tissue>
    </source>
</reference>
<organism evidence="1">
    <name type="scientific">Lepeophtheirus salmonis</name>
    <name type="common">Salmon louse</name>
    <name type="synonym">Caligus salmonis</name>
    <dbReference type="NCBI Taxonomy" id="72036"/>
    <lineage>
        <taxon>Eukaryota</taxon>
        <taxon>Metazoa</taxon>
        <taxon>Ecdysozoa</taxon>
        <taxon>Arthropoda</taxon>
        <taxon>Crustacea</taxon>
        <taxon>Multicrustacea</taxon>
        <taxon>Hexanauplia</taxon>
        <taxon>Copepoda</taxon>
        <taxon>Siphonostomatoida</taxon>
        <taxon>Caligidae</taxon>
        <taxon>Lepeophtheirus</taxon>
    </lineage>
</organism>
<protein>
    <submittedName>
        <fullName evidence="1">Uncharacterized protein</fullName>
    </submittedName>
</protein>
<accession>A0A0K2UW59</accession>
<dbReference type="AlphaFoldDB" id="A0A0K2UW59"/>
<sequence length="146" mass="16397">MSDNSVFNTFKSVMSYSFKKKSGYIGDDTFMYGKTKKNNSSEPKILSFKYINEDTALPGPQTKELIVNSEHFHELNLIYDDAVIVGSVGEDTAKETGIRIGDRLIAVSGVCVVSFTMEQTIELITRELRNSSKLKLTLREKESVQI</sequence>
<evidence type="ECO:0000313" key="1">
    <source>
        <dbReference type="EMBL" id="CDW42315.1"/>
    </source>
</evidence>
<dbReference type="EMBL" id="HACA01024954">
    <property type="protein sequence ID" value="CDW42315.1"/>
    <property type="molecule type" value="Transcribed_RNA"/>
</dbReference>
<dbReference type="Gene3D" id="2.30.42.10">
    <property type="match status" value="1"/>
</dbReference>
<name>A0A0K2UW59_LEPSM</name>
<dbReference type="InterPro" id="IPR036034">
    <property type="entry name" value="PDZ_sf"/>
</dbReference>
<dbReference type="SUPFAM" id="SSF50156">
    <property type="entry name" value="PDZ domain-like"/>
    <property type="match status" value="1"/>
</dbReference>